<proteinExistence type="predicted"/>
<dbReference type="Proteomes" id="UP000314294">
    <property type="component" value="Unassembled WGS sequence"/>
</dbReference>
<protein>
    <submittedName>
        <fullName evidence="2">Uncharacterized protein</fullName>
    </submittedName>
</protein>
<name>A0A4Z2HJU2_9TELE</name>
<evidence type="ECO:0000256" key="1">
    <source>
        <dbReference type="SAM" id="MobiDB-lite"/>
    </source>
</evidence>
<organism evidence="2 3">
    <name type="scientific">Liparis tanakae</name>
    <name type="common">Tanaka's snailfish</name>
    <dbReference type="NCBI Taxonomy" id="230148"/>
    <lineage>
        <taxon>Eukaryota</taxon>
        <taxon>Metazoa</taxon>
        <taxon>Chordata</taxon>
        <taxon>Craniata</taxon>
        <taxon>Vertebrata</taxon>
        <taxon>Euteleostomi</taxon>
        <taxon>Actinopterygii</taxon>
        <taxon>Neopterygii</taxon>
        <taxon>Teleostei</taxon>
        <taxon>Neoteleostei</taxon>
        <taxon>Acanthomorphata</taxon>
        <taxon>Eupercaria</taxon>
        <taxon>Perciformes</taxon>
        <taxon>Cottioidei</taxon>
        <taxon>Cottales</taxon>
        <taxon>Liparidae</taxon>
        <taxon>Liparis</taxon>
    </lineage>
</organism>
<feature type="region of interest" description="Disordered" evidence="1">
    <location>
        <begin position="378"/>
        <end position="412"/>
    </location>
</feature>
<gene>
    <name evidence="2" type="ORF">EYF80_024601</name>
</gene>
<dbReference type="EMBL" id="SRLO01000239">
    <property type="protein sequence ID" value="TNN65194.1"/>
    <property type="molecule type" value="Genomic_DNA"/>
</dbReference>
<evidence type="ECO:0000313" key="3">
    <source>
        <dbReference type="Proteomes" id="UP000314294"/>
    </source>
</evidence>
<reference evidence="2 3" key="1">
    <citation type="submission" date="2019-03" db="EMBL/GenBank/DDBJ databases">
        <title>First draft genome of Liparis tanakae, snailfish: a comprehensive survey of snailfish specific genes.</title>
        <authorList>
            <person name="Kim W."/>
            <person name="Song I."/>
            <person name="Jeong J.-H."/>
            <person name="Kim D."/>
            <person name="Kim S."/>
            <person name="Ryu S."/>
            <person name="Song J.Y."/>
            <person name="Lee S.K."/>
        </authorList>
    </citation>
    <scope>NUCLEOTIDE SEQUENCE [LARGE SCALE GENOMIC DNA]</scope>
    <source>
        <tissue evidence="2">Muscle</tissue>
    </source>
</reference>
<sequence length="509" mass="56739">MSGRRTELNSACNRKGGQRKAPGCKHSKLAPKPAQYETKHSATTGPSGLHVTHSYSTLYELVVKKHDSSTKNEPEMHQNRVAVDITTICIVRHRALPGSMVRLRRGWNRWRLRGRALTSERLRYFGPARCGYVFCLLKTPIDPTAVSQHALLLCSVTPLKGRERKGGLQREGEEKGQGWLEMVRKVTMATGHDCGCLHGDFLGTPLPSSLTQKPQQSHKRIGGGLLCVKKDRPKGKFDWLKHGICCCFPCGETEAHSDAGVEQSIHSPREKYGSDEHGEPGTNQSIDPSTYPLLCPSDRASDMRGSDPVGEKEKKKWEESHVMKPSDSSEQGTEVGLEKAPPLPPLRTTTLIQTRAPQQLGFLLYATSYHLQRLCKTEKKTGKSGAGHEGERCAEDRRDPGRRREEGGSRRLAHGASHLDTLRGTEVCQYGQLSSNHPLKLLCGEAEGFPALHCGKRRPQPRTTLPISSGKLVYAAEWMRKTKIFSGKRKQKKVKEEVIIFERRREEVA</sequence>
<feature type="compositionally biased region" description="Basic and acidic residues" evidence="1">
    <location>
        <begin position="378"/>
        <end position="409"/>
    </location>
</feature>
<accession>A0A4Z2HJU2</accession>
<feature type="region of interest" description="Disordered" evidence="1">
    <location>
        <begin position="261"/>
        <end position="344"/>
    </location>
</feature>
<keyword evidence="3" id="KW-1185">Reference proteome</keyword>
<feature type="compositionally biased region" description="Basic residues" evidence="1">
    <location>
        <begin position="16"/>
        <end position="29"/>
    </location>
</feature>
<feature type="region of interest" description="Disordered" evidence="1">
    <location>
        <begin position="1"/>
        <end position="49"/>
    </location>
</feature>
<feature type="compositionally biased region" description="Basic and acidic residues" evidence="1">
    <location>
        <begin position="267"/>
        <end position="279"/>
    </location>
</feature>
<dbReference type="AlphaFoldDB" id="A0A4Z2HJU2"/>
<evidence type="ECO:0000313" key="2">
    <source>
        <dbReference type="EMBL" id="TNN65194.1"/>
    </source>
</evidence>
<comment type="caution">
    <text evidence="2">The sequence shown here is derived from an EMBL/GenBank/DDBJ whole genome shotgun (WGS) entry which is preliminary data.</text>
</comment>
<feature type="compositionally biased region" description="Basic and acidic residues" evidence="1">
    <location>
        <begin position="299"/>
        <end position="324"/>
    </location>
</feature>